<evidence type="ECO:0000313" key="1">
    <source>
        <dbReference type="EMBL" id="KAF2195659.1"/>
    </source>
</evidence>
<dbReference type="Proteomes" id="UP000800200">
    <property type="component" value="Unassembled WGS sequence"/>
</dbReference>
<sequence>MVFKTDWPGDELEYIWRALTPPCKTPDSYPSTSTPVTCLVQPTALGPSTSDHFKILYWPVTTKMDFCVSINATKRTINPSGTIPGRPNTAEFSGLKLTSPTIYFFLHNVTIETYAGLSSNKSMLTPFAPPIRTATQALNPRSTTISSIAFNCTNIAYKKCPRATRSFNFADLTPSPPKFTLRIHTV</sequence>
<reference evidence="1" key="1">
    <citation type="journal article" date="2020" name="Stud. Mycol.">
        <title>101 Dothideomycetes genomes: a test case for predicting lifestyles and emergence of pathogens.</title>
        <authorList>
            <person name="Haridas S."/>
            <person name="Albert R."/>
            <person name="Binder M."/>
            <person name="Bloem J."/>
            <person name="Labutti K."/>
            <person name="Salamov A."/>
            <person name="Andreopoulos B."/>
            <person name="Baker S."/>
            <person name="Barry K."/>
            <person name="Bills G."/>
            <person name="Bluhm B."/>
            <person name="Cannon C."/>
            <person name="Castanera R."/>
            <person name="Culley D."/>
            <person name="Daum C."/>
            <person name="Ezra D."/>
            <person name="Gonzalez J."/>
            <person name="Henrissat B."/>
            <person name="Kuo A."/>
            <person name="Liang C."/>
            <person name="Lipzen A."/>
            <person name="Lutzoni F."/>
            <person name="Magnuson J."/>
            <person name="Mondo S."/>
            <person name="Nolan M."/>
            <person name="Ohm R."/>
            <person name="Pangilinan J."/>
            <person name="Park H.-J."/>
            <person name="Ramirez L."/>
            <person name="Alfaro M."/>
            <person name="Sun H."/>
            <person name="Tritt A."/>
            <person name="Yoshinaga Y."/>
            <person name="Zwiers L.-H."/>
            <person name="Turgeon B."/>
            <person name="Goodwin S."/>
            <person name="Spatafora J."/>
            <person name="Crous P."/>
            <person name="Grigoriev I."/>
        </authorList>
    </citation>
    <scope>NUCLEOTIDE SEQUENCE</scope>
    <source>
        <strain evidence="1">CBS 207.26</strain>
    </source>
</reference>
<evidence type="ECO:0000313" key="2">
    <source>
        <dbReference type="Proteomes" id="UP000800200"/>
    </source>
</evidence>
<dbReference type="AlphaFoldDB" id="A0A6A6EXY1"/>
<protein>
    <submittedName>
        <fullName evidence="1">Uncharacterized protein</fullName>
    </submittedName>
</protein>
<keyword evidence="2" id="KW-1185">Reference proteome</keyword>
<name>A0A6A6EXY1_9PEZI</name>
<organism evidence="1 2">
    <name type="scientific">Zopfia rhizophila CBS 207.26</name>
    <dbReference type="NCBI Taxonomy" id="1314779"/>
    <lineage>
        <taxon>Eukaryota</taxon>
        <taxon>Fungi</taxon>
        <taxon>Dikarya</taxon>
        <taxon>Ascomycota</taxon>
        <taxon>Pezizomycotina</taxon>
        <taxon>Dothideomycetes</taxon>
        <taxon>Dothideomycetes incertae sedis</taxon>
        <taxon>Zopfiaceae</taxon>
        <taxon>Zopfia</taxon>
    </lineage>
</organism>
<dbReference type="OrthoDB" id="3945787at2759"/>
<accession>A0A6A6EXY1</accession>
<dbReference type="EMBL" id="ML994610">
    <property type="protein sequence ID" value="KAF2195659.1"/>
    <property type="molecule type" value="Genomic_DNA"/>
</dbReference>
<proteinExistence type="predicted"/>
<gene>
    <name evidence="1" type="ORF">K469DRAFT_699255</name>
</gene>